<accession>A0AAE2D8Q3</accession>
<protein>
    <submittedName>
        <fullName evidence="1">Uncharacterized protein</fullName>
    </submittedName>
</protein>
<comment type="caution">
    <text evidence="1">The sequence shown here is derived from an EMBL/GenBank/DDBJ whole genome shotgun (WGS) entry which is preliminary data.</text>
</comment>
<reference evidence="1" key="2">
    <citation type="journal article" date="2023" name="Infect Dis Poverty">
        <title>Chromosome-scale genome of the human blood fluke Schistosoma mekongi and its implications for public health.</title>
        <authorList>
            <person name="Zhou M."/>
            <person name="Xu L."/>
            <person name="Xu D."/>
            <person name="Chen W."/>
            <person name="Khan J."/>
            <person name="Hu Y."/>
            <person name="Huang H."/>
            <person name="Wei H."/>
            <person name="Zhang Y."/>
            <person name="Chusongsang P."/>
            <person name="Tanasarnprasert K."/>
            <person name="Hu X."/>
            <person name="Limpanont Y."/>
            <person name="Lv Z."/>
        </authorList>
    </citation>
    <scope>NUCLEOTIDE SEQUENCE</scope>
    <source>
        <strain evidence="1">LV_2022a</strain>
    </source>
</reference>
<proteinExistence type="predicted"/>
<gene>
    <name evidence="1" type="ORF">MN116_002304</name>
</gene>
<keyword evidence="2" id="KW-1185">Reference proteome</keyword>
<dbReference type="AlphaFoldDB" id="A0AAE2D8Q3"/>
<evidence type="ECO:0000313" key="2">
    <source>
        <dbReference type="Proteomes" id="UP001292079"/>
    </source>
</evidence>
<reference evidence="1" key="1">
    <citation type="submission" date="2022-04" db="EMBL/GenBank/DDBJ databases">
        <authorList>
            <person name="Xu L."/>
            <person name="Lv Z."/>
        </authorList>
    </citation>
    <scope>NUCLEOTIDE SEQUENCE</scope>
    <source>
        <strain evidence="1">LV_2022a</strain>
    </source>
</reference>
<dbReference type="Proteomes" id="UP001292079">
    <property type="component" value="Unassembled WGS sequence"/>
</dbReference>
<sequence length="385" mass="43942">MDESEEPLDLRITNRNSSNVLTKYKTAYKRMKRRPTVKELEFGSFIRKLTYELLDPDLAITQQSQEHLNEIEKACKQSFPQFDSRQIRSIVRAQLKLYRRNLKKIKQKISPICQSQLSFEVNTSMPSRYVHIAPLQPTAITSLSSVSSINRSVSNDKTVFQHQLNNLLTPKLNNQQVKSPINSELNTFIQRGNEAHTTTVKNEERSSKYQVTNDIDIQSFKFLDNLSTGCEVMNVISQADIEKCSTNALDRTNWIIPVVPHTTTPTVSTSITSQSISSTENTVTSLLSLSLRTSANHLIQTARLYEIFSLTDQIINRQQLFISNPQIPNSMSHGVYYSTEPKNLLTSPLNLEYKPFKTSLQPKKMCSRNSSLMDIKYDIDNSHIS</sequence>
<name>A0AAE2D8Q3_SCHME</name>
<dbReference type="EMBL" id="JALJAT010000001">
    <property type="protein sequence ID" value="KAK4475227.1"/>
    <property type="molecule type" value="Genomic_DNA"/>
</dbReference>
<organism evidence="1 2">
    <name type="scientific">Schistosoma mekongi</name>
    <name type="common">Parasitic worm</name>
    <dbReference type="NCBI Taxonomy" id="38744"/>
    <lineage>
        <taxon>Eukaryota</taxon>
        <taxon>Metazoa</taxon>
        <taxon>Spiralia</taxon>
        <taxon>Lophotrochozoa</taxon>
        <taxon>Platyhelminthes</taxon>
        <taxon>Trematoda</taxon>
        <taxon>Digenea</taxon>
        <taxon>Strigeidida</taxon>
        <taxon>Schistosomatoidea</taxon>
        <taxon>Schistosomatidae</taxon>
        <taxon>Schistosoma</taxon>
    </lineage>
</organism>
<evidence type="ECO:0000313" key="1">
    <source>
        <dbReference type="EMBL" id="KAK4475227.1"/>
    </source>
</evidence>